<feature type="domain" description="Nudix hydrolase" evidence="4">
    <location>
        <begin position="2"/>
        <end position="126"/>
    </location>
</feature>
<evidence type="ECO:0000256" key="3">
    <source>
        <dbReference type="RuleBase" id="RU003476"/>
    </source>
</evidence>
<comment type="cofactor">
    <cofactor evidence="1">
        <name>Mg(2+)</name>
        <dbReference type="ChEBI" id="CHEBI:18420"/>
    </cofactor>
</comment>
<accession>A0ABQ2DXJ6</accession>
<comment type="caution">
    <text evidence="5">The sequence shown here is derived from an EMBL/GenBank/DDBJ whole genome shotgun (WGS) entry which is preliminary data.</text>
</comment>
<dbReference type="CDD" id="cd02883">
    <property type="entry name" value="NUDIX_Hydrolase"/>
    <property type="match status" value="1"/>
</dbReference>
<reference evidence="6" key="1">
    <citation type="journal article" date="2019" name="Int. J. Syst. Evol. Microbiol.">
        <title>The Global Catalogue of Microorganisms (GCM) 10K type strain sequencing project: providing services to taxonomists for standard genome sequencing and annotation.</title>
        <authorList>
            <consortium name="The Broad Institute Genomics Platform"/>
            <consortium name="The Broad Institute Genome Sequencing Center for Infectious Disease"/>
            <person name="Wu L."/>
            <person name="Ma J."/>
        </authorList>
    </citation>
    <scope>NUCLEOTIDE SEQUENCE [LARGE SCALE GENOMIC DNA]</scope>
    <source>
        <strain evidence="6">JCM 30071</strain>
    </source>
</reference>
<organism evidence="5 6">
    <name type="scientific">Virgibacillus kapii</name>
    <dbReference type="NCBI Taxonomy" id="1638645"/>
    <lineage>
        <taxon>Bacteria</taxon>
        <taxon>Bacillati</taxon>
        <taxon>Bacillota</taxon>
        <taxon>Bacilli</taxon>
        <taxon>Bacillales</taxon>
        <taxon>Bacillaceae</taxon>
        <taxon>Virgibacillus</taxon>
    </lineage>
</organism>
<dbReference type="PROSITE" id="PS00893">
    <property type="entry name" value="NUDIX_BOX"/>
    <property type="match status" value="1"/>
</dbReference>
<gene>
    <name evidence="5" type="primary">nudG</name>
    <name evidence="5" type="ORF">GCM10007111_43770</name>
</gene>
<keyword evidence="2 3" id="KW-0378">Hydrolase</keyword>
<dbReference type="PRINTS" id="PR00502">
    <property type="entry name" value="NUDIXFAMILY"/>
</dbReference>
<dbReference type="RefSeq" id="WP_188944459.1">
    <property type="nucleotide sequence ID" value="NZ_BMPN01000016.1"/>
</dbReference>
<dbReference type="SUPFAM" id="SSF55811">
    <property type="entry name" value="Nudix"/>
    <property type="match status" value="1"/>
</dbReference>
<protein>
    <submittedName>
        <fullName evidence="5">DNA mismatch repair protein MutT</fullName>
    </submittedName>
</protein>
<evidence type="ECO:0000313" key="6">
    <source>
        <dbReference type="Proteomes" id="UP000634435"/>
    </source>
</evidence>
<comment type="similarity">
    <text evidence="3">Belongs to the Nudix hydrolase family.</text>
</comment>
<dbReference type="EMBL" id="BMPN01000016">
    <property type="protein sequence ID" value="GGJ77408.1"/>
    <property type="molecule type" value="Genomic_DNA"/>
</dbReference>
<keyword evidence="6" id="KW-1185">Reference proteome</keyword>
<dbReference type="PROSITE" id="PS51462">
    <property type="entry name" value="NUDIX"/>
    <property type="match status" value="1"/>
</dbReference>
<evidence type="ECO:0000313" key="5">
    <source>
        <dbReference type="EMBL" id="GGJ77408.1"/>
    </source>
</evidence>
<evidence type="ECO:0000256" key="2">
    <source>
        <dbReference type="ARBA" id="ARBA00022801"/>
    </source>
</evidence>
<dbReference type="PANTHER" id="PTHR43046:SF2">
    <property type="entry name" value="8-OXO-DGTP DIPHOSPHATASE-RELATED"/>
    <property type="match status" value="1"/>
</dbReference>
<sequence>MTKWLGSAGVCVIEKKVLMVLQGTTNEPKRWSVPSGSLEEGETFEECCVREIREETGYNVEIIRPILKKETQYGEAKYFEVKITGGKAKIQDPDNLIYDIAWKSAEEIENLDLSFPEDKNFLIDYIQKI</sequence>
<evidence type="ECO:0000259" key="4">
    <source>
        <dbReference type="PROSITE" id="PS51462"/>
    </source>
</evidence>
<dbReference type="PANTHER" id="PTHR43046">
    <property type="entry name" value="GDP-MANNOSE MANNOSYL HYDROLASE"/>
    <property type="match status" value="1"/>
</dbReference>
<dbReference type="InterPro" id="IPR020476">
    <property type="entry name" value="Nudix_hydrolase"/>
</dbReference>
<dbReference type="Gene3D" id="3.90.79.10">
    <property type="entry name" value="Nucleoside Triphosphate Pyrophosphohydrolase"/>
    <property type="match status" value="1"/>
</dbReference>
<dbReference type="InterPro" id="IPR020084">
    <property type="entry name" value="NUDIX_hydrolase_CS"/>
</dbReference>
<dbReference type="Proteomes" id="UP000634435">
    <property type="component" value="Unassembled WGS sequence"/>
</dbReference>
<name>A0ABQ2DXJ6_9BACI</name>
<dbReference type="InterPro" id="IPR015797">
    <property type="entry name" value="NUDIX_hydrolase-like_dom_sf"/>
</dbReference>
<proteinExistence type="inferred from homology"/>
<dbReference type="Pfam" id="PF00293">
    <property type="entry name" value="NUDIX"/>
    <property type="match status" value="1"/>
</dbReference>
<dbReference type="InterPro" id="IPR000086">
    <property type="entry name" value="NUDIX_hydrolase_dom"/>
</dbReference>
<evidence type="ECO:0000256" key="1">
    <source>
        <dbReference type="ARBA" id="ARBA00001946"/>
    </source>
</evidence>